<dbReference type="Pfam" id="PF12728">
    <property type="entry name" value="HTH_17"/>
    <property type="match status" value="1"/>
</dbReference>
<dbReference type="OrthoDB" id="4870800at2"/>
<evidence type="ECO:0000313" key="2">
    <source>
        <dbReference type="EMBL" id="QDC26636.1"/>
    </source>
</evidence>
<dbReference type="GO" id="GO:0003677">
    <property type="term" value="F:DNA binding"/>
    <property type="evidence" value="ECO:0007669"/>
    <property type="project" value="InterPro"/>
</dbReference>
<evidence type="ECO:0000259" key="1">
    <source>
        <dbReference type="Pfam" id="PF12728"/>
    </source>
</evidence>
<evidence type="ECO:0000313" key="3">
    <source>
        <dbReference type="Proteomes" id="UP000314616"/>
    </source>
</evidence>
<proteinExistence type="predicted"/>
<dbReference type="Proteomes" id="UP000314616">
    <property type="component" value="Chromosome"/>
</dbReference>
<name>A0A5B8CEG5_9MICO</name>
<dbReference type="NCBIfam" id="TIGR01764">
    <property type="entry name" value="excise"/>
    <property type="match status" value="1"/>
</dbReference>
<dbReference type="InterPro" id="IPR010093">
    <property type="entry name" value="SinI_DNA-bd"/>
</dbReference>
<organism evidence="2 3">
    <name type="scientific">Georgenia yuyongxinii</name>
    <dbReference type="NCBI Taxonomy" id="2589797"/>
    <lineage>
        <taxon>Bacteria</taxon>
        <taxon>Bacillati</taxon>
        <taxon>Actinomycetota</taxon>
        <taxon>Actinomycetes</taxon>
        <taxon>Micrococcales</taxon>
        <taxon>Bogoriellaceae</taxon>
        <taxon>Georgenia</taxon>
    </lineage>
</organism>
<protein>
    <submittedName>
        <fullName evidence="2">Helix-turn-helix domain-containing protein</fullName>
    </submittedName>
</protein>
<dbReference type="EMBL" id="CP040915">
    <property type="protein sequence ID" value="QDC26636.1"/>
    <property type="molecule type" value="Genomic_DNA"/>
</dbReference>
<dbReference type="AlphaFoldDB" id="A0A5B8CEG5"/>
<dbReference type="SUPFAM" id="SSF46955">
    <property type="entry name" value="Putative DNA-binding domain"/>
    <property type="match status" value="1"/>
</dbReference>
<dbReference type="KEGG" id="gyu:FE374_09310"/>
<reference evidence="2 3" key="1">
    <citation type="submission" date="2019-05" db="EMBL/GenBank/DDBJ databases">
        <title>Georgenia *** sp. nov., and Georgenia *** sp. nov., isolated from the intestinal contents of plateau pika (Ochotona curzoniae) in the Qinghai-Tibet plateau of China.</title>
        <authorList>
            <person name="Tian Z."/>
        </authorList>
    </citation>
    <scope>NUCLEOTIDE SEQUENCE [LARGE SCALE GENOMIC DNA]</scope>
    <source>
        <strain evidence="2 3">Z443</strain>
    </source>
</reference>
<dbReference type="InterPro" id="IPR041657">
    <property type="entry name" value="HTH_17"/>
</dbReference>
<sequence>MRNTAPRNGALPLYVSIKEAAAAKGVTERTIRRWIATNHLSAERVGPRLIRIRVEDLEQMGHRIGGAA</sequence>
<feature type="domain" description="Helix-turn-helix" evidence="1">
    <location>
        <begin position="14"/>
        <end position="59"/>
    </location>
</feature>
<accession>A0A5B8CEG5</accession>
<gene>
    <name evidence="2" type="ORF">FE374_09310</name>
</gene>
<dbReference type="InterPro" id="IPR009061">
    <property type="entry name" value="DNA-bd_dom_put_sf"/>
</dbReference>